<accession>A0A1Y1YFK1</accession>
<feature type="transmembrane region" description="Helical" evidence="1">
    <location>
        <begin position="221"/>
        <end position="248"/>
    </location>
</feature>
<feature type="transmembrane region" description="Helical" evidence="1">
    <location>
        <begin position="138"/>
        <end position="159"/>
    </location>
</feature>
<dbReference type="OrthoDB" id="3780973at2759"/>
<evidence type="ECO:0000313" key="3">
    <source>
        <dbReference type="Proteomes" id="UP000193144"/>
    </source>
</evidence>
<keyword evidence="3" id="KW-1185">Reference proteome</keyword>
<keyword evidence="1" id="KW-1133">Transmembrane helix</keyword>
<reference evidence="2 3" key="1">
    <citation type="submission" date="2016-07" db="EMBL/GenBank/DDBJ databases">
        <title>Pervasive Adenine N6-methylation of Active Genes in Fungi.</title>
        <authorList>
            <consortium name="DOE Joint Genome Institute"/>
            <person name="Mondo S.J."/>
            <person name="Dannebaum R.O."/>
            <person name="Kuo R.C."/>
            <person name="Labutti K."/>
            <person name="Haridas S."/>
            <person name="Kuo A."/>
            <person name="Salamov A."/>
            <person name="Ahrendt S.R."/>
            <person name="Lipzen A."/>
            <person name="Sullivan W."/>
            <person name="Andreopoulos W.B."/>
            <person name="Clum A."/>
            <person name="Lindquist E."/>
            <person name="Daum C."/>
            <person name="Ramamoorthy G.K."/>
            <person name="Gryganskyi A."/>
            <person name="Culley D."/>
            <person name="Magnuson J.K."/>
            <person name="James T.Y."/>
            <person name="O'Malley M.A."/>
            <person name="Stajich J.E."/>
            <person name="Spatafora J.W."/>
            <person name="Visel A."/>
            <person name="Grigoriev I.V."/>
        </authorList>
    </citation>
    <scope>NUCLEOTIDE SEQUENCE [LARGE SCALE GENOMIC DNA]</scope>
    <source>
        <strain evidence="2 3">CBS 115471</strain>
    </source>
</reference>
<evidence type="ECO:0000256" key="1">
    <source>
        <dbReference type="SAM" id="Phobius"/>
    </source>
</evidence>
<sequence length="330" mass="36217">MMNIFFHQLFFGSVRLKFTTHPSNANMLPPALPEAEWAGKSQLNYTTLHEKLAEPIACLRIPVGVLGFYIYLTQHIVSCVSIYLAIRSIEKLEKAPSSKGSRLGFIGSSLAFAFSLKLLVDSCQTAHKCSLKHGKLGVANLMGIIWSSLTQLASLLGLLGSAPFFSSDTRYGWWIFAILAYGMSFSLNLFPGITLSIGILNEGGIIRPHTNSLRWLDSVKLNATLVSLIPAMMLAVVLMCWGVMYYWQTADGARSTTVRVVTYTFVSLGYEFFLLWTGASYVSLGKIFGSPWGTWWVVEKTGKLYAAWIAIFSSLFILLGFGGVLSGSGG</sequence>
<protein>
    <submittedName>
        <fullName evidence="2">Uncharacterized protein</fullName>
    </submittedName>
</protein>
<feature type="transmembrane region" description="Helical" evidence="1">
    <location>
        <begin position="171"/>
        <end position="200"/>
    </location>
</feature>
<feature type="transmembrane region" description="Helical" evidence="1">
    <location>
        <begin position="305"/>
        <end position="325"/>
    </location>
</feature>
<gene>
    <name evidence="2" type="ORF">BCR34DRAFT_176826</name>
</gene>
<dbReference type="Proteomes" id="UP000193144">
    <property type="component" value="Unassembled WGS sequence"/>
</dbReference>
<organism evidence="2 3">
    <name type="scientific">Clohesyomyces aquaticus</name>
    <dbReference type="NCBI Taxonomy" id="1231657"/>
    <lineage>
        <taxon>Eukaryota</taxon>
        <taxon>Fungi</taxon>
        <taxon>Dikarya</taxon>
        <taxon>Ascomycota</taxon>
        <taxon>Pezizomycotina</taxon>
        <taxon>Dothideomycetes</taxon>
        <taxon>Pleosporomycetidae</taxon>
        <taxon>Pleosporales</taxon>
        <taxon>Lindgomycetaceae</taxon>
        <taxon>Clohesyomyces</taxon>
    </lineage>
</organism>
<evidence type="ECO:0000313" key="2">
    <source>
        <dbReference type="EMBL" id="ORX96757.1"/>
    </source>
</evidence>
<keyword evidence="1" id="KW-0472">Membrane</keyword>
<proteinExistence type="predicted"/>
<keyword evidence="1" id="KW-0812">Transmembrane</keyword>
<dbReference type="AlphaFoldDB" id="A0A1Y1YFK1"/>
<name>A0A1Y1YFK1_9PLEO</name>
<feature type="transmembrane region" description="Helical" evidence="1">
    <location>
        <begin position="260"/>
        <end position="284"/>
    </location>
</feature>
<comment type="caution">
    <text evidence="2">The sequence shown here is derived from an EMBL/GenBank/DDBJ whole genome shotgun (WGS) entry which is preliminary data.</text>
</comment>
<dbReference type="EMBL" id="MCFA01000248">
    <property type="protein sequence ID" value="ORX96757.1"/>
    <property type="molecule type" value="Genomic_DNA"/>
</dbReference>